<dbReference type="SUPFAM" id="SSF51395">
    <property type="entry name" value="FMN-linked oxidoreductases"/>
    <property type="match status" value="1"/>
</dbReference>
<comment type="catalytic activity">
    <reaction evidence="10">
        <text>5,6-dihydrouridine(20) in tRNA + NAD(+) = uridine(20) in tRNA + NADH + H(+)</text>
        <dbReference type="Rhea" id="RHEA:53340"/>
        <dbReference type="Rhea" id="RHEA-COMP:13533"/>
        <dbReference type="Rhea" id="RHEA-COMP:13534"/>
        <dbReference type="ChEBI" id="CHEBI:15378"/>
        <dbReference type="ChEBI" id="CHEBI:57540"/>
        <dbReference type="ChEBI" id="CHEBI:57945"/>
        <dbReference type="ChEBI" id="CHEBI:65315"/>
        <dbReference type="ChEBI" id="CHEBI:74443"/>
        <dbReference type="EC" id="1.3.1.91"/>
    </reaction>
</comment>
<evidence type="ECO:0000256" key="12">
    <source>
        <dbReference type="PIRSR" id="PIRSR006621-1"/>
    </source>
</evidence>
<dbReference type="Proteomes" id="UP000254771">
    <property type="component" value="Unassembled WGS sequence"/>
</dbReference>
<evidence type="ECO:0000259" key="14">
    <source>
        <dbReference type="Pfam" id="PF01207"/>
    </source>
</evidence>
<dbReference type="InterPro" id="IPR018517">
    <property type="entry name" value="tRNA_hU_synthase_CS"/>
</dbReference>
<dbReference type="Gene3D" id="3.20.20.70">
    <property type="entry name" value="Aldolase class I"/>
    <property type="match status" value="1"/>
</dbReference>
<feature type="site" description="Interacts with tRNA" evidence="10">
    <location>
        <position position="192"/>
    </location>
</feature>
<evidence type="ECO:0000313" key="15">
    <source>
        <dbReference type="EMBL" id="RDH82247.1"/>
    </source>
</evidence>
<dbReference type="GO" id="GO:0102264">
    <property type="term" value="F:tRNA-dihydrouridine20 synthase activity"/>
    <property type="evidence" value="ECO:0007669"/>
    <property type="project" value="UniProtKB-EC"/>
</dbReference>
<feature type="binding site" evidence="10 13">
    <location>
        <position position="76"/>
    </location>
    <ligand>
        <name>FMN</name>
        <dbReference type="ChEBI" id="CHEBI:58210"/>
    </ligand>
</feature>
<feature type="site" description="Interacts with tRNA; defines subfamily-specific binding signature" evidence="10">
    <location>
        <position position="305"/>
    </location>
</feature>
<comment type="similarity">
    <text evidence="10">Belongs to the Dus family. DusA subfamily.</text>
</comment>
<dbReference type="Gene3D" id="1.20.120.1460">
    <property type="match status" value="1"/>
</dbReference>
<reference evidence="15 16" key="1">
    <citation type="journal article" date="2018" name="ISME J.">
        <title>Endosymbiont genomes yield clues of tubeworm success.</title>
        <authorList>
            <person name="Li Y."/>
            <person name="Liles M.R."/>
            <person name="Halanych K.M."/>
        </authorList>
    </citation>
    <scope>NUCLEOTIDE SEQUENCE [LARGE SCALE GENOMIC DNA]</scope>
    <source>
        <strain evidence="15">A1462</strain>
    </source>
</reference>
<name>A0A370DD73_9GAMM</name>
<keyword evidence="2 10" id="KW-0820">tRNA-binding</keyword>
<dbReference type="InterPro" id="IPR035587">
    <property type="entry name" value="DUS-like_FMN-bd"/>
</dbReference>
<evidence type="ECO:0000256" key="6">
    <source>
        <dbReference type="ARBA" id="ARBA00022857"/>
    </source>
</evidence>
<dbReference type="HAMAP" id="MF_02041">
    <property type="entry name" value="DusA_subfam"/>
    <property type="match status" value="1"/>
</dbReference>
<dbReference type="PROSITE" id="PS01136">
    <property type="entry name" value="UPF0034"/>
    <property type="match status" value="1"/>
</dbReference>
<evidence type="ECO:0000256" key="10">
    <source>
        <dbReference type="HAMAP-Rule" id="MF_02041"/>
    </source>
</evidence>
<dbReference type="GO" id="GO:0000049">
    <property type="term" value="F:tRNA binding"/>
    <property type="evidence" value="ECO:0007669"/>
    <property type="project" value="UniProtKB-UniRule"/>
</dbReference>
<feature type="binding site" evidence="10 13">
    <location>
        <position position="177"/>
    </location>
    <ligand>
        <name>FMN</name>
        <dbReference type="ChEBI" id="CHEBI:58210"/>
    </ligand>
</feature>
<dbReference type="InterPro" id="IPR004653">
    <property type="entry name" value="DusA"/>
</dbReference>
<keyword evidence="6 10" id="KW-0521">NADP</keyword>
<feature type="domain" description="DUS-like FMN-binding" evidence="14">
    <location>
        <begin position="21"/>
        <end position="324"/>
    </location>
</feature>
<evidence type="ECO:0000256" key="8">
    <source>
        <dbReference type="ARBA" id="ARBA00023002"/>
    </source>
</evidence>
<feature type="site" description="Interacts with tRNA" evidence="10">
    <location>
        <position position="103"/>
    </location>
</feature>
<evidence type="ECO:0000256" key="11">
    <source>
        <dbReference type="PIRNR" id="PIRNR006621"/>
    </source>
</evidence>
<keyword evidence="5 10" id="KW-0819">tRNA processing</keyword>
<keyword evidence="3 10" id="KW-0285">Flavoprotein</keyword>
<feature type="binding site" evidence="10 13">
    <location>
        <begin position="217"/>
        <end position="219"/>
    </location>
    <ligand>
        <name>FMN</name>
        <dbReference type="ChEBI" id="CHEBI:58210"/>
    </ligand>
</feature>
<evidence type="ECO:0000256" key="3">
    <source>
        <dbReference type="ARBA" id="ARBA00022630"/>
    </source>
</evidence>
<dbReference type="GO" id="GO:0102266">
    <property type="term" value="F:tRNA-dihydrouridine20a synthase activity"/>
    <property type="evidence" value="ECO:0007669"/>
    <property type="project" value="RHEA"/>
</dbReference>
<feature type="binding site" evidence="10 13">
    <location>
        <position position="145"/>
    </location>
    <ligand>
        <name>FMN</name>
        <dbReference type="ChEBI" id="CHEBI:58210"/>
    </ligand>
</feature>
<feature type="site" description="Interacts with tRNA; defines subfamily-specific binding signature" evidence="10">
    <location>
        <position position="189"/>
    </location>
</feature>
<dbReference type="NCBIfam" id="TIGR00742">
    <property type="entry name" value="yjbN"/>
    <property type="match status" value="1"/>
</dbReference>
<comment type="function">
    <text evidence="9 10">Catalyzes the synthesis of 5,6-dihydrouridine (D), a modified base found in the D-loop of most tRNAs, via the reduction of the C5-C6 double bond in target uridines. Specifically modifies U20 and U20a in tRNAs.</text>
</comment>
<gene>
    <name evidence="10" type="primary">dusA</name>
    <name evidence="15" type="ORF">DIZ78_16520</name>
</gene>
<evidence type="ECO:0000256" key="4">
    <source>
        <dbReference type="ARBA" id="ARBA00022643"/>
    </source>
</evidence>
<feature type="site" description="Interacts with tRNA; defines subfamily-specific binding signature" evidence="10">
    <location>
        <position position="308"/>
    </location>
</feature>
<dbReference type="AlphaFoldDB" id="A0A370DD73"/>
<evidence type="ECO:0000256" key="1">
    <source>
        <dbReference type="ARBA" id="ARBA00001917"/>
    </source>
</evidence>
<comment type="cofactor">
    <cofactor evidence="1 10 11 13">
        <name>FMN</name>
        <dbReference type="ChEBI" id="CHEBI:58210"/>
    </cofactor>
</comment>
<evidence type="ECO:0000256" key="5">
    <source>
        <dbReference type="ARBA" id="ARBA00022694"/>
    </source>
</evidence>
<comment type="caution">
    <text evidence="15">The sequence shown here is derived from an EMBL/GenBank/DDBJ whole genome shotgun (WGS) entry which is preliminary data.</text>
</comment>
<dbReference type="EC" id="1.3.1.91" evidence="10"/>
<protein>
    <recommendedName>
        <fullName evidence="10">tRNA-dihydrouridine(20/20a) synthase</fullName>
        <ecNumber evidence="10">1.3.1.91</ecNumber>
    </recommendedName>
    <alternativeName>
        <fullName evidence="10">U20-specific dihydrouridine synthase</fullName>
        <shortName evidence="10">U20-specific Dus</shortName>
    </alternativeName>
    <alternativeName>
        <fullName evidence="10">tRNA-dihydrouridine synthase A</fullName>
    </alternativeName>
</protein>
<evidence type="ECO:0000256" key="7">
    <source>
        <dbReference type="ARBA" id="ARBA00022884"/>
    </source>
</evidence>
<comment type="catalytic activity">
    <reaction evidence="10">
        <text>5,6-dihydrouridine(20a) in tRNA + NAD(+) = uridine(20a) in tRNA + NADH + H(+)</text>
        <dbReference type="Rhea" id="RHEA:53348"/>
        <dbReference type="Rhea" id="RHEA-COMP:13535"/>
        <dbReference type="Rhea" id="RHEA-COMP:13536"/>
        <dbReference type="ChEBI" id="CHEBI:15378"/>
        <dbReference type="ChEBI" id="CHEBI:57540"/>
        <dbReference type="ChEBI" id="CHEBI:57945"/>
        <dbReference type="ChEBI" id="CHEBI:65315"/>
        <dbReference type="ChEBI" id="CHEBI:74443"/>
    </reaction>
</comment>
<dbReference type="NCBIfam" id="NF008774">
    <property type="entry name" value="PRK11815.1"/>
    <property type="match status" value="1"/>
</dbReference>
<evidence type="ECO:0000256" key="13">
    <source>
        <dbReference type="PIRSR" id="PIRSR006621-2"/>
    </source>
</evidence>
<dbReference type="GO" id="GO:0010181">
    <property type="term" value="F:FMN binding"/>
    <property type="evidence" value="ECO:0007669"/>
    <property type="project" value="UniProtKB-UniRule"/>
</dbReference>
<dbReference type="EMBL" id="QFXE01000021">
    <property type="protein sequence ID" value="RDH82247.1"/>
    <property type="molecule type" value="Genomic_DNA"/>
</dbReference>
<keyword evidence="7 10" id="KW-0694">RNA-binding</keyword>
<dbReference type="FunFam" id="3.20.20.70:FF:000083">
    <property type="entry name" value="tRNA-dihydrouridine(20/20a) synthase"/>
    <property type="match status" value="1"/>
</dbReference>
<accession>A0A370DD73</accession>
<feature type="active site" description="Proton donor" evidence="10 12">
    <location>
        <position position="106"/>
    </location>
</feature>
<dbReference type="CDD" id="cd02801">
    <property type="entry name" value="DUS_like_FMN"/>
    <property type="match status" value="1"/>
</dbReference>
<evidence type="ECO:0000256" key="2">
    <source>
        <dbReference type="ARBA" id="ARBA00022555"/>
    </source>
</evidence>
<comment type="catalytic activity">
    <reaction evidence="10">
        <text>5,6-dihydrouridine(20) in tRNA + NADP(+) = uridine(20) in tRNA + NADPH + H(+)</text>
        <dbReference type="Rhea" id="RHEA:53336"/>
        <dbReference type="Rhea" id="RHEA-COMP:13533"/>
        <dbReference type="Rhea" id="RHEA-COMP:13534"/>
        <dbReference type="ChEBI" id="CHEBI:15378"/>
        <dbReference type="ChEBI" id="CHEBI:57783"/>
        <dbReference type="ChEBI" id="CHEBI:58349"/>
        <dbReference type="ChEBI" id="CHEBI:65315"/>
        <dbReference type="ChEBI" id="CHEBI:74443"/>
        <dbReference type="EC" id="1.3.1.91"/>
    </reaction>
</comment>
<dbReference type="GO" id="GO:0050660">
    <property type="term" value="F:flavin adenine dinucleotide binding"/>
    <property type="evidence" value="ECO:0007669"/>
    <property type="project" value="InterPro"/>
</dbReference>
<dbReference type="PIRSF" id="PIRSF006621">
    <property type="entry name" value="Dus"/>
    <property type="match status" value="1"/>
</dbReference>
<keyword evidence="16" id="KW-1185">Reference proteome</keyword>
<dbReference type="InterPro" id="IPR001269">
    <property type="entry name" value="DUS_fam"/>
</dbReference>
<organism evidence="15 16">
    <name type="scientific">endosymbiont of Escarpia spicata</name>
    <dbReference type="NCBI Taxonomy" id="2200908"/>
    <lineage>
        <taxon>Bacteria</taxon>
        <taxon>Pseudomonadati</taxon>
        <taxon>Pseudomonadota</taxon>
        <taxon>Gammaproteobacteria</taxon>
        <taxon>sulfur-oxidizing symbionts</taxon>
    </lineage>
</organism>
<comment type="catalytic activity">
    <reaction evidence="10">
        <text>5,6-dihydrouridine(20a) in tRNA + NADP(+) = uridine(20a) in tRNA + NADPH + H(+)</text>
        <dbReference type="Rhea" id="RHEA:53344"/>
        <dbReference type="Rhea" id="RHEA-COMP:13535"/>
        <dbReference type="Rhea" id="RHEA-COMP:13536"/>
        <dbReference type="ChEBI" id="CHEBI:15378"/>
        <dbReference type="ChEBI" id="CHEBI:57783"/>
        <dbReference type="ChEBI" id="CHEBI:58349"/>
        <dbReference type="ChEBI" id="CHEBI:65315"/>
        <dbReference type="ChEBI" id="CHEBI:74443"/>
    </reaction>
</comment>
<proteinExistence type="inferred from homology"/>
<keyword evidence="4 10" id="KW-0288">FMN</keyword>
<dbReference type="PANTHER" id="PTHR42907:SF1">
    <property type="entry name" value="FMN-LINKED OXIDOREDUCTASES SUPERFAMILY PROTEIN"/>
    <property type="match status" value="1"/>
</dbReference>
<dbReference type="InterPro" id="IPR013785">
    <property type="entry name" value="Aldolase_TIM"/>
</dbReference>
<dbReference type="PANTHER" id="PTHR42907">
    <property type="entry name" value="FMN-LINKED OXIDOREDUCTASES SUPERFAMILY PROTEIN"/>
    <property type="match status" value="1"/>
</dbReference>
<comment type="similarity">
    <text evidence="11">Belongs to the dus family.</text>
</comment>
<keyword evidence="8 10" id="KW-0560">Oxidoreductase</keyword>
<feature type="binding site" evidence="10 13">
    <location>
        <begin position="239"/>
        <end position="240"/>
    </location>
    <ligand>
        <name>FMN</name>
        <dbReference type="ChEBI" id="CHEBI:58210"/>
    </ligand>
</feature>
<sequence length="335" mass="37082">MNERQEVKDSNLKILDRKLSIAPMMDYTDRFQRYFMRLITHHALLYTEMITTGALLHGNAARFLEHDDSEHPVAIQLGGSDPGDLAAAALIAEEAGYDEVNLNVGCPSDRVQNGKIGACLLGHPQLVAECVRSMKSAVSIPVTVKTRIGIDNNDSYEALCNFVATQIGAGCDHFIIHARKAWLQGLSPKENRNIPPLRYDVVKQLKQNFPAMGFSINGGVKTLTEAEALLQDLDGVMIGREAYHNPWILAEADHRLYGDTRPLASRHQVLESFLPFVELQCQKGIPLKRITRHILGLFHGCPGARAWRRHLSEHAHNPGAGPELIQQAAALVEVV</sequence>
<feature type="binding site" evidence="10 13">
    <location>
        <begin position="23"/>
        <end position="25"/>
    </location>
    <ligand>
        <name>FMN</name>
        <dbReference type="ChEBI" id="CHEBI:58210"/>
    </ligand>
</feature>
<evidence type="ECO:0000313" key="16">
    <source>
        <dbReference type="Proteomes" id="UP000254771"/>
    </source>
</evidence>
<evidence type="ECO:0000256" key="9">
    <source>
        <dbReference type="ARBA" id="ARBA00058013"/>
    </source>
</evidence>
<keyword evidence="13" id="KW-0547">Nucleotide-binding</keyword>
<dbReference type="Pfam" id="PF01207">
    <property type="entry name" value="Dus"/>
    <property type="match status" value="1"/>
</dbReference>